<dbReference type="EMBL" id="CP091507">
    <property type="protein sequence ID" value="UOO78849.1"/>
    <property type="molecule type" value="Genomic_DNA"/>
</dbReference>
<evidence type="ECO:0000256" key="4">
    <source>
        <dbReference type="ARBA" id="ARBA00022679"/>
    </source>
</evidence>
<comment type="catalytic activity">
    <reaction evidence="5 7">
        <text>dimethylallyl phosphate + FMNH2 = prenylated FMNH2 + phosphate</text>
        <dbReference type="Rhea" id="RHEA:37743"/>
        <dbReference type="ChEBI" id="CHEBI:43474"/>
        <dbReference type="ChEBI" id="CHEBI:57618"/>
        <dbReference type="ChEBI" id="CHEBI:87467"/>
        <dbReference type="ChEBI" id="CHEBI:88052"/>
        <dbReference type="EC" id="2.5.1.129"/>
    </reaction>
</comment>
<reference evidence="10" key="3">
    <citation type="journal article" date="2022" name="Res Sq">
        <title>Evolution of multicellular longitudinally dividing oral cavity symbionts (Neisseriaceae).</title>
        <authorList>
            <person name="Nyongesa S."/>
            <person name="Weber P."/>
            <person name="Bernet E."/>
            <person name="Pullido F."/>
            <person name="Nieckarz M."/>
            <person name="Delaby M."/>
            <person name="Nieves C."/>
            <person name="Viehboeck T."/>
            <person name="Krause N."/>
            <person name="Rivera-Millot A."/>
            <person name="Nakamura A."/>
            <person name="Vischer N."/>
            <person name="VanNieuwenhze M."/>
            <person name="Brun Y."/>
            <person name="Cava F."/>
            <person name="Bulgheresi S."/>
            <person name="Veyrier F."/>
        </authorList>
    </citation>
    <scope>NUCLEOTIDE SEQUENCE</scope>
    <source>
        <strain evidence="10">1258/02</strain>
    </source>
</reference>
<evidence type="ECO:0000313" key="12">
    <source>
        <dbReference type="Proteomes" id="UP000829756"/>
    </source>
</evidence>
<evidence type="ECO:0000313" key="9">
    <source>
        <dbReference type="EMBL" id="TCP10377.1"/>
    </source>
</evidence>
<name>A0AAE9H0P2_9NEIS</name>
<feature type="binding site" evidence="7">
    <location>
        <position position="189"/>
    </location>
    <ligand>
        <name>dimethylallyl phosphate</name>
        <dbReference type="ChEBI" id="CHEBI:88052"/>
    </ligand>
</feature>
<dbReference type="Pfam" id="PF02441">
    <property type="entry name" value="Flavoprotein"/>
    <property type="match status" value="1"/>
</dbReference>
<dbReference type="FunFam" id="3.40.50.1950:FF:000001">
    <property type="entry name" value="Flavin prenyltransferase UbiX"/>
    <property type="match status" value="1"/>
</dbReference>
<dbReference type="NCBIfam" id="TIGR00421">
    <property type="entry name" value="ubiX_pad"/>
    <property type="match status" value="1"/>
</dbReference>
<evidence type="ECO:0000256" key="3">
    <source>
        <dbReference type="ARBA" id="ARBA00022643"/>
    </source>
</evidence>
<dbReference type="InterPro" id="IPR036551">
    <property type="entry name" value="Flavin_trans-like"/>
</dbReference>
<keyword evidence="11" id="KW-1185">Reference proteome</keyword>
<evidence type="ECO:0000256" key="7">
    <source>
        <dbReference type="HAMAP-Rule" id="MF_01984"/>
    </source>
</evidence>
<feature type="domain" description="Flavoprotein" evidence="8">
    <location>
        <begin position="10"/>
        <end position="194"/>
    </location>
</feature>
<comment type="caution">
    <text evidence="7">Lacks conserved residue(s) required for the propagation of feature annotation.</text>
</comment>
<dbReference type="Proteomes" id="UP000829756">
    <property type="component" value="Chromosome"/>
</dbReference>
<dbReference type="InterPro" id="IPR004507">
    <property type="entry name" value="UbiX-like"/>
</dbReference>
<dbReference type="KEGG" id="usu:LVJ78_09085"/>
<dbReference type="SUPFAM" id="SSF52507">
    <property type="entry name" value="Homo-oligomeric flavin-containing Cys decarboxylases, HFCD"/>
    <property type="match status" value="1"/>
</dbReference>
<reference evidence="9 11" key="1">
    <citation type="submission" date="2019-03" db="EMBL/GenBank/DDBJ databases">
        <title>Genomic Encyclopedia of Type Strains, Phase IV (KMG-IV): sequencing the most valuable type-strain genomes for metagenomic binning, comparative biology and taxonomic classification.</title>
        <authorList>
            <person name="Goeker M."/>
        </authorList>
    </citation>
    <scope>NUCLEOTIDE SEQUENCE [LARGE SCALE GENOMIC DNA]</scope>
    <source>
        <strain evidence="9 11">DSM 17474</strain>
    </source>
</reference>
<dbReference type="InterPro" id="IPR003382">
    <property type="entry name" value="Flavoprotein"/>
</dbReference>
<feature type="binding site" evidence="7">
    <location>
        <position position="143"/>
    </location>
    <ligand>
        <name>FMN</name>
        <dbReference type="ChEBI" id="CHEBI:58210"/>
    </ligand>
</feature>
<keyword evidence="2 7" id="KW-0285">Flavoprotein</keyword>
<keyword evidence="1 7" id="KW-0637">Prenyltransferase</keyword>
<evidence type="ECO:0000256" key="1">
    <source>
        <dbReference type="ARBA" id="ARBA00022602"/>
    </source>
</evidence>
<reference evidence="10" key="2">
    <citation type="submission" date="2021-12" db="EMBL/GenBank/DDBJ databases">
        <authorList>
            <person name="Veyrier F.J."/>
        </authorList>
    </citation>
    <scope>NUCLEOTIDE SEQUENCE</scope>
    <source>
        <strain evidence="10">1258/02</strain>
    </source>
</reference>
<evidence type="ECO:0000259" key="8">
    <source>
        <dbReference type="Pfam" id="PF02441"/>
    </source>
</evidence>
<organism evidence="10 12">
    <name type="scientific">Uruburuella suis</name>
    <dbReference type="NCBI Taxonomy" id="252130"/>
    <lineage>
        <taxon>Bacteria</taxon>
        <taxon>Pseudomonadati</taxon>
        <taxon>Pseudomonadota</taxon>
        <taxon>Betaproteobacteria</taxon>
        <taxon>Neisseriales</taxon>
        <taxon>Neisseriaceae</taxon>
        <taxon>Uruburuella</taxon>
    </lineage>
</organism>
<dbReference type="RefSeq" id="WP_132951975.1">
    <property type="nucleotide sequence ID" value="NZ_CP091507.1"/>
</dbReference>
<protein>
    <recommendedName>
        <fullName evidence="7">Flavin prenyltransferase UbiX</fullName>
        <ecNumber evidence="7">2.5.1.129</ecNumber>
    </recommendedName>
</protein>
<feature type="binding site" evidence="7">
    <location>
        <begin position="17"/>
        <end position="19"/>
    </location>
    <ligand>
        <name>FMN</name>
        <dbReference type="ChEBI" id="CHEBI:58210"/>
    </ligand>
</feature>
<keyword evidence="3 7" id="KW-0288">FMN</keyword>
<evidence type="ECO:0000313" key="10">
    <source>
        <dbReference type="EMBL" id="UOO78849.1"/>
    </source>
</evidence>
<dbReference type="Gene3D" id="3.40.50.1950">
    <property type="entry name" value="Flavin prenyltransferase-like"/>
    <property type="match status" value="1"/>
</dbReference>
<dbReference type="Proteomes" id="UP000294721">
    <property type="component" value="Unassembled WGS sequence"/>
</dbReference>
<dbReference type="EMBL" id="SLXE01000001">
    <property type="protein sequence ID" value="TCP10377.1"/>
    <property type="molecule type" value="Genomic_DNA"/>
</dbReference>
<feature type="binding site" evidence="7">
    <location>
        <position position="173"/>
    </location>
    <ligand>
        <name>dimethylallyl phosphate</name>
        <dbReference type="ChEBI" id="CHEBI:88052"/>
    </ligand>
</feature>
<evidence type="ECO:0000256" key="6">
    <source>
        <dbReference type="ARBA" id="ARBA00060793"/>
    </source>
</evidence>
<proteinExistence type="inferred from homology"/>
<dbReference type="AlphaFoldDB" id="A0AAE9H0P2"/>
<comment type="similarity">
    <text evidence="6 7">Belongs to the UbiX/PAD1 family.</text>
</comment>
<feature type="binding site" evidence="7">
    <location>
        <position position="43"/>
    </location>
    <ligand>
        <name>FMN</name>
        <dbReference type="ChEBI" id="CHEBI:58210"/>
    </ligand>
</feature>
<accession>A0AAE9H0P2</accession>
<dbReference type="EC" id="2.5.1.129" evidence="7"/>
<dbReference type="GO" id="GO:0106141">
    <property type="term" value="F:flavin prenyltransferase activity"/>
    <property type="evidence" value="ECO:0007669"/>
    <property type="project" value="UniProtKB-EC"/>
</dbReference>
<dbReference type="HAMAP" id="MF_01984">
    <property type="entry name" value="ubiX_pad"/>
    <property type="match status" value="1"/>
</dbReference>
<sequence length="207" mass="22380">MNTPAHPIQTVTLAFTGASGMPYGMRLLECLLSADKTVWLLYSQAAQVVAQQEMGLSLPASAAACQAALCAQFNVSAESLRVFGKDEWFAPPASGTNPADAMIICPASMGVVAAVAHGTSDHLIERAADVALKERRPLIIVPRETPFSTLHLENLLKLSQYGAVILPPSPGFYHHPQQIGDLVDFVVARILDQLRIPHTLMRKWGEK</sequence>
<gene>
    <name evidence="7" type="primary">ubiX</name>
    <name evidence="9" type="ORF">EV680_10142</name>
    <name evidence="10" type="ORF">LVJ78_09085</name>
</gene>
<comment type="function">
    <text evidence="7">Flavin prenyltransferase that catalyzes the synthesis of the prenylated FMN cofactor (prenyl-FMN) for 4-hydroxy-3-polyprenylbenzoic acid decarboxylase UbiD. The prenyltransferase is metal-independent and links a dimethylallyl moiety from dimethylallyl monophosphate (DMAP) to the flavin N5 and C6 atoms of FMN.</text>
</comment>
<evidence type="ECO:0000256" key="2">
    <source>
        <dbReference type="ARBA" id="ARBA00022630"/>
    </source>
</evidence>
<evidence type="ECO:0000313" key="11">
    <source>
        <dbReference type="Proteomes" id="UP000294721"/>
    </source>
</evidence>
<keyword evidence="4 7" id="KW-0808">Transferase</keyword>
<evidence type="ECO:0000256" key="5">
    <source>
        <dbReference type="ARBA" id="ARBA00050612"/>
    </source>
</evidence>